<keyword evidence="3 6" id="KW-0812">Transmembrane</keyword>
<dbReference type="GeneID" id="94830949"/>
<feature type="transmembrane region" description="Helical" evidence="6">
    <location>
        <begin position="304"/>
        <end position="325"/>
    </location>
</feature>
<feature type="transmembrane region" description="Helical" evidence="6">
    <location>
        <begin position="111"/>
        <end position="130"/>
    </location>
</feature>
<keyword evidence="9" id="KW-1185">Reference proteome</keyword>
<evidence type="ECO:0000313" key="9">
    <source>
        <dbReference type="Proteomes" id="UP000179807"/>
    </source>
</evidence>
<evidence type="ECO:0000256" key="5">
    <source>
        <dbReference type="ARBA" id="ARBA00023136"/>
    </source>
</evidence>
<feature type="transmembrane region" description="Helical" evidence="6">
    <location>
        <begin position="171"/>
        <end position="191"/>
    </location>
</feature>
<evidence type="ECO:0000256" key="2">
    <source>
        <dbReference type="ARBA" id="ARBA00007467"/>
    </source>
</evidence>
<dbReference type="Pfam" id="PF02487">
    <property type="entry name" value="CLN3"/>
    <property type="match status" value="1"/>
</dbReference>
<dbReference type="RefSeq" id="XP_068346534.1">
    <property type="nucleotide sequence ID" value="XM_068496245.1"/>
</dbReference>
<feature type="transmembrane region" description="Helical" evidence="6">
    <location>
        <begin position="79"/>
        <end position="99"/>
    </location>
</feature>
<comment type="caution">
    <text evidence="8">The sequence shown here is derived from an EMBL/GenBank/DDBJ whole genome shotgun (WGS) entry which is preliminary data.</text>
</comment>
<keyword evidence="4 6" id="KW-1133">Transmembrane helix</keyword>
<feature type="transmembrane region" description="Helical" evidence="6">
    <location>
        <begin position="198"/>
        <end position="218"/>
    </location>
</feature>
<evidence type="ECO:0000256" key="4">
    <source>
        <dbReference type="ARBA" id="ARBA00022989"/>
    </source>
</evidence>
<dbReference type="Gene3D" id="1.20.1250.20">
    <property type="entry name" value="MFS general substrate transporter like domains"/>
    <property type="match status" value="1"/>
</dbReference>
<comment type="similarity">
    <text evidence="2 6">Belongs to the battenin family.</text>
</comment>
<comment type="subcellular location">
    <subcellularLocation>
        <location evidence="1">Endomembrane system</location>
        <topology evidence="1">Multi-pass membrane protein</topology>
    </subcellularLocation>
</comment>
<accession>A0A1J4J7H7</accession>
<evidence type="ECO:0000256" key="7">
    <source>
        <dbReference type="SAM" id="MobiDB-lite"/>
    </source>
</evidence>
<feature type="region of interest" description="Disordered" evidence="7">
    <location>
        <begin position="1"/>
        <end position="57"/>
    </location>
</feature>
<dbReference type="GO" id="GO:0005773">
    <property type="term" value="C:vacuole"/>
    <property type="evidence" value="ECO:0007669"/>
    <property type="project" value="UniProtKB-ARBA"/>
</dbReference>
<evidence type="ECO:0000256" key="1">
    <source>
        <dbReference type="ARBA" id="ARBA00004127"/>
    </source>
</evidence>
<dbReference type="GO" id="GO:0016020">
    <property type="term" value="C:membrane"/>
    <property type="evidence" value="ECO:0007669"/>
    <property type="project" value="UniProtKB-UniRule"/>
</dbReference>
<dbReference type="EMBL" id="MLAK01001404">
    <property type="protein sequence ID" value="OHS93397.1"/>
    <property type="molecule type" value="Genomic_DNA"/>
</dbReference>
<name>A0A1J4J7H7_9EUKA</name>
<dbReference type="AlphaFoldDB" id="A0A1J4J7H7"/>
<protein>
    <submittedName>
        <fullName evidence="8">CLN3 protein</fullName>
    </submittedName>
</protein>
<sequence>MPRDSSDSDSSSSISSTTRSSTTRSSTTDYQQSKKKLSSTPSKINSGDSEVSSLDVNEDESMSKEKYFADEHVRLIDKIAMFLIGIINNTPYVIGIASAQRIVAAYNSPTYLGIVLWANTVSGIFSRFIFNWVISMNISYEINFMANIIMMLFGLLACAFSKWFWFTCVGIFFIGFSSYIGESVILCYMTYRRKHSLLKSWGSGTGFAGIAGAGYSFICDIVNISIFWSFIGVAPVAIIYALIFFFIIKRSPESDVVDFKKGQKEDEERKKENDEDVESIEVSDEEEVVKEPTFSISYFNNGMWWIMFNCGAVYFLEYVMQGVLADCSLDAETFKKYHYMFSLLNLMYQIGVFISRSSLSFFEVRRIWIMTLAQCFFFVLYFFNAFYHFMPPGALWGTMVVVGLFGGCSYVNAFNLMMKDPTKTTKQKEMITSWNAFFIAVFIVLSTLFTFIAERTFLVPPSY</sequence>
<dbReference type="GO" id="GO:0012505">
    <property type="term" value="C:endomembrane system"/>
    <property type="evidence" value="ECO:0007669"/>
    <property type="project" value="UniProtKB-SubCell"/>
</dbReference>
<organism evidence="8 9">
    <name type="scientific">Tritrichomonas foetus</name>
    <dbReference type="NCBI Taxonomy" id="1144522"/>
    <lineage>
        <taxon>Eukaryota</taxon>
        <taxon>Metamonada</taxon>
        <taxon>Parabasalia</taxon>
        <taxon>Tritrichomonadida</taxon>
        <taxon>Tritrichomonadidae</taxon>
        <taxon>Tritrichomonas</taxon>
    </lineage>
</organism>
<evidence type="ECO:0000313" key="8">
    <source>
        <dbReference type="EMBL" id="OHS93397.1"/>
    </source>
</evidence>
<feature type="transmembrane region" description="Helical" evidence="6">
    <location>
        <begin position="337"/>
        <end position="355"/>
    </location>
</feature>
<dbReference type="InterPro" id="IPR036259">
    <property type="entry name" value="MFS_trans_sf"/>
</dbReference>
<evidence type="ECO:0000256" key="6">
    <source>
        <dbReference type="RuleBase" id="RU361113"/>
    </source>
</evidence>
<dbReference type="Proteomes" id="UP000179807">
    <property type="component" value="Unassembled WGS sequence"/>
</dbReference>
<feature type="transmembrane region" description="Helical" evidence="6">
    <location>
        <begin position="434"/>
        <end position="453"/>
    </location>
</feature>
<dbReference type="PANTHER" id="PTHR10981">
    <property type="entry name" value="BATTENIN"/>
    <property type="match status" value="1"/>
</dbReference>
<dbReference type="PANTHER" id="PTHR10981:SF7">
    <property type="entry name" value="BATTENIN"/>
    <property type="match status" value="1"/>
</dbReference>
<feature type="transmembrane region" description="Helical" evidence="6">
    <location>
        <begin position="367"/>
        <end position="387"/>
    </location>
</feature>
<dbReference type="PRINTS" id="PR01315">
    <property type="entry name" value="BATTENIN"/>
</dbReference>
<keyword evidence="5 6" id="KW-0472">Membrane</keyword>
<dbReference type="OrthoDB" id="5965864at2759"/>
<feature type="compositionally biased region" description="Low complexity" evidence="7">
    <location>
        <begin position="8"/>
        <end position="29"/>
    </location>
</feature>
<reference evidence="8" key="1">
    <citation type="submission" date="2016-10" db="EMBL/GenBank/DDBJ databases">
        <authorList>
            <person name="Benchimol M."/>
            <person name="Almeida L.G."/>
            <person name="Vasconcelos A.T."/>
            <person name="Perreira-Neves A."/>
            <person name="Rosa I.A."/>
            <person name="Tasca T."/>
            <person name="Bogo M.R."/>
            <person name="de Souza W."/>
        </authorList>
    </citation>
    <scope>NUCLEOTIDE SEQUENCE [LARGE SCALE GENOMIC DNA]</scope>
    <source>
        <strain evidence="8">K</strain>
    </source>
</reference>
<feature type="compositionally biased region" description="Polar residues" evidence="7">
    <location>
        <begin position="38"/>
        <end position="55"/>
    </location>
</feature>
<feature type="transmembrane region" description="Helical" evidence="6">
    <location>
        <begin position="142"/>
        <end position="165"/>
    </location>
</feature>
<gene>
    <name evidence="8" type="ORF">TRFO_11805</name>
</gene>
<proteinExistence type="inferred from homology"/>
<dbReference type="SUPFAM" id="SSF103473">
    <property type="entry name" value="MFS general substrate transporter"/>
    <property type="match status" value="1"/>
</dbReference>
<feature type="transmembrane region" description="Helical" evidence="6">
    <location>
        <begin position="393"/>
        <end position="413"/>
    </location>
</feature>
<dbReference type="VEuPathDB" id="TrichDB:TRFO_11805"/>
<feature type="transmembrane region" description="Helical" evidence="6">
    <location>
        <begin position="224"/>
        <end position="248"/>
    </location>
</feature>
<dbReference type="InterPro" id="IPR003492">
    <property type="entry name" value="Battenin_disease_Cln3"/>
</dbReference>
<evidence type="ECO:0000256" key="3">
    <source>
        <dbReference type="ARBA" id="ARBA00022692"/>
    </source>
</evidence>